<evidence type="ECO:0000256" key="1">
    <source>
        <dbReference type="ARBA" id="ARBA00004647"/>
    </source>
</evidence>
<evidence type="ECO:0000256" key="3">
    <source>
        <dbReference type="ARBA" id="ARBA00022701"/>
    </source>
</evidence>
<dbReference type="Gene3D" id="1.10.8.60">
    <property type="match status" value="1"/>
</dbReference>
<name>A0A8K0IUX4_COCNU</name>
<proteinExistence type="predicted"/>
<evidence type="ECO:0000256" key="5">
    <source>
        <dbReference type="ARBA" id="ARBA00022840"/>
    </source>
</evidence>
<keyword evidence="6" id="KW-0206">Cytoskeleton</keyword>
<comment type="subcellular location">
    <subcellularLocation>
        <location evidence="1">Cytoplasm</location>
        <location evidence="1">Cytoskeleton</location>
        <location evidence="1">Spindle pole</location>
    </subcellularLocation>
</comment>
<dbReference type="CDD" id="cd19509">
    <property type="entry name" value="RecA-like_VPS4-like"/>
    <property type="match status" value="1"/>
</dbReference>
<keyword evidence="4" id="KW-0547">Nucleotide-binding</keyword>
<keyword evidence="10" id="KW-1185">Reference proteome</keyword>
<dbReference type="PANTHER" id="PTHR23074:SF78">
    <property type="entry name" value="KATANIN P60 ATPASE-CONTAINING SUBUNIT A-LIKE 2"/>
    <property type="match status" value="1"/>
</dbReference>
<dbReference type="InterPro" id="IPR041569">
    <property type="entry name" value="AAA_lid_3"/>
</dbReference>
<evidence type="ECO:0000256" key="4">
    <source>
        <dbReference type="ARBA" id="ARBA00022741"/>
    </source>
</evidence>
<dbReference type="EMBL" id="CM017885">
    <property type="protein sequence ID" value="KAG1367925.1"/>
    <property type="molecule type" value="Genomic_DNA"/>
</dbReference>
<dbReference type="FunFam" id="3.40.50.300:FF:000490">
    <property type="entry name" value="Katanin p60 ATPase-containing subunit A-like 2"/>
    <property type="match status" value="1"/>
</dbReference>
<organism evidence="9 10">
    <name type="scientific">Cocos nucifera</name>
    <name type="common">Coconut palm</name>
    <dbReference type="NCBI Taxonomy" id="13894"/>
    <lineage>
        <taxon>Eukaryota</taxon>
        <taxon>Viridiplantae</taxon>
        <taxon>Streptophyta</taxon>
        <taxon>Embryophyta</taxon>
        <taxon>Tracheophyta</taxon>
        <taxon>Spermatophyta</taxon>
        <taxon>Magnoliopsida</taxon>
        <taxon>Liliopsida</taxon>
        <taxon>Arecaceae</taxon>
        <taxon>Arecoideae</taxon>
        <taxon>Cocoseae</taxon>
        <taxon>Attaleinae</taxon>
        <taxon>Cocos</taxon>
    </lineage>
</organism>
<dbReference type="InterPro" id="IPR027417">
    <property type="entry name" value="P-loop_NTPase"/>
</dbReference>
<keyword evidence="2" id="KW-0963">Cytoplasm</keyword>
<dbReference type="SMART" id="SM00382">
    <property type="entry name" value="AAA"/>
    <property type="match status" value="1"/>
</dbReference>
<reference evidence="9" key="1">
    <citation type="journal article" date="2017" name="Gigascience">
        <title>The genome draft of coconut (Cocos nucifera).</title>
        <authorList>
            <person name="Xiao Y."/>
            <person name="Xu P."/>
            <person name="Fan H."/>
            <person name="Baudouin L."/>
            <person name="Xia W."/>
            <person name="Bocs S."/>
            <person name="Xu J."/>
            <person name="Li Q."/>
            <person name="Guo A."/>
            <person name="Zhou L."/>
            <person name="Li J."/>
            <person name="Wu Y."/>
            <person name="Ma Z."/>
            <person name="Armero A."/>
            <person name="Issali A.E."/>
            <person name="Liu N."/>
            <person name="Peng M."/>
            <person name="Yang Y."/>
        </authorList>
    </citation>
    <scope>NUCLEOTIDE SEQUENCE</scope>
    <source>
        <tissue evidence="9">Spear leaf of Hainan Tall coconut</tissue>
    </source>
</reference>
<gene>
    <name evidence="9" type="ORF">COCNU_14G003930</name>
</gene>
<accession>A0A8K0IUX4</accession>
<dbReference type="AlphaFoldDB" id="A0A8K0IUX4"/>
<keyword evidence="3" id="KW-0493">Microtubule</keyword>
<keyword evidence="7" id="KW-0413">Isomerase</keyword>
<dbReference type="GO" id="GO:0016887">
    <property type="term" value="F:ATP hydrolysis activity"/>
    <property type="evidence" value="ECO:0007669"/>
    <property type="project" value="InterPro"/>
</dbReference>
<dbReference type="InterPro" id="IPR003593">
    <property type="entry name" value="AAA+_ATPase"/>
</dbReference>
<evidence type="ECO:0000313" key="10">
    <source>
        <dbReference type="Proteomes" id="UP000797356"/>
    </source>
</evidence>
<comment type="caution">
    <text evidence="9">The sequence shown here is derived from an EMBL/GenBank/DDBJ whole genome shotgun (WGS) entry which is preliminary data.</text>
</comment>
<dbReference type="GO" id="GO:0016853">
    <property type="term" value="F:isomerase activity"/>
    <property type="evidence" value="ECO:0007669"/>
    <property type="project" value="UniProtKB-KW"/>
</dbReference>
<evidence type="ECO:0000256" key="6">
    <source>
        <dbReference type="ARBA" id="ARBA00023212"/>
    </source>
</evidence>
<reference evidence="9" key="2">
    <citation type="submission" date="2019-07" db="EMBL/GenBank/DDBJ databases">
        <authorList>
            <person name="Yang Y."/>
            <person name="Bocs S."/>
            <person name="Baudouin L."/>
        </authorList>
    </citation>
    <scope>NUCLEOTIDE SEQUENCE</scope>
    <source>
        <tissue evidence="9">Spear leaf of Hainan Tall coconut</tissue>
    </source>
</reference>
<sequence>MGDEPLPTRWTFEDFKLYYDVRFGRKKEPKEEVTDSRSHVDMSHANGVISANGSAKNSSDLAVYEQFERQKTKMEPRLGVISDRADEILQRPLLPPLESAEMRTMAETLCRDIIRGSPDVKWESIKGLENAKRLLKEAVVMPIKYPKYFIGLLSPWKGILLFGPPGTGKTMLAKAVATECKTTFFNISASSVVSKWRGDSEKLVKVLFELARHHAPSTIFLDEIDAIISQRGEARSEHEASRRLKTELLIQMDGLMKTDELVFVLAATNLPWELDAAMLRRLEKRVSFEFIILHDWSDNQEITVICWNHCASEILVPLPEPEARRAMFEELLPSVPGGADIPYDILVERTESYSGSDIRLVCKEAAMQPLRRLMTVLESRQEQVPEDGEYG</sequence>
<dbReference type="OrthoDB" id="191529at2759"/>
<dbReference type="GO" id="GO:0000922">
    <property type="term" value="C:spindle pole"/>
    <property type="evidence" value="ECO:0007669"/>
    <property type="project" value="UniProtKB-SubCell"/>
</dbReference>
<protein>
    <submittedName>
        <fullName evidence="9">Katanin p60 ATPase-containing subunit A-like 2</fullName>
    </submittedName>
</protein>
<dbReference type="PANTHER" id="PTHR23074">
    <property type="entry name" value="AAA DOMAIN-CONTAINING"/>
    <property type="match status" value="1"/>
</dbReference>
<feature type="domain" description="AAA+ ATPase" evidence="8">
    <location>
        <begin position="155"/>
        <end position="293"/>
    </location>
</feature>
<dbReference type="InterPro" id="IPR003959">
    <property type="entry name" value="ATPase_AAA_core"/>
</dbReference>
<evidence type="ECO:0000256" key="2">
    <source>
        <dbReference type="ARBA" id="ARBA00022490"/>
    </source>
</evidence>
<keyword evidence="5" id="KW-0067">ATP-binding</keyword>
<dbReference type="SUPFAM" id="SSF52540">
    <property type="entry name" value="P-loop containing nucleoside triphosphate hydrolases"/>
    <property type="match status" value="1"/>
</dbReference>
<dbReference type="GO" id="GO:0005524">
    <property type="term" value="F:ATP binding"/>
    <property type="evidence" value="ECO:0007669"/>
    <property type="project" value="UniProtKB-KW"/>
</dbReference>
<dbReference type="Pfam" id="PF00004">
    <property type="entry name" value="AAA"/>
    <property type="match status" value="1"/>
</dbReference>
<dbReference type="Proteomes" id="UP000797356">
    <property type="component" value="Chromosome 14"/>
</dbReference>
<evidence type="ECO:0000256" key="7">
    <source>
        <dbReference type="ARBA" id="ARBA00023235"/>
    </source>
</evidence>
<dbReference type="GO" id="GO:0005874">
    <property type="term" value="C:microtubule"/>
    <property type="evidence" value="ECO:0007669"/>
    <property type="project" value="UniProtKB-KW"/>
</dbReference>
<evidence type="ECO:0000259" key="8">
    <source>
        <dbReference type="SMART" id="SM00382"/>
    </source>
</evidence>
<dbReference type="Pfam" id="PF17862">
    <property type="entry name" value="AAA_lid_3"/>
    <property type="match status" value="1"/>
</dbReference>
<evidence type="ECO:0000313" key="9">
    <source>
        <dbReference type="EMBL" id="KAG1367925.1"/>
    </source>
</evidence>
<dbReference type="InterPro" id="IPR050304">
    <property type="entry name" value="MT-severing_AAA_ATPase"/>
</dbReference>
<dbReference type="Gene3D" id="3.40.50.300">
    <property type="entry name" value="P-loop containing nucleotide triphosphate hydrolases"/>
    <property type="match status" value="1"/>
</dbReference>